<dbReference type="InterPro" id="IPR013598">
    <property type="entry name" value="Exportin-1/Importin-b-like"/>
</dbReference>
<keyword evidence="4" id="KW-1185">Reference proteome</keyword>
<dbReference type="GO" id="GO:0006405">
    <property type="term" value="P:RNA export from nucleus"/>
    <property type="evidence" value="ECO:0007669"/>
    <property type="project" value="TreeGrafter"/>
</dbReference>
<reference evidence="3 4" key="1">
    <citation type="submission" date="2024-04" db="EMBL/GenBank/DDBJ databases">
        <authorList>
            <person name="Rising A."/>
            <person name="Reimegard J."/>
            <person name="Sonavane S."/>
            <person name="Akerstrom W."/>
            <person name="Nylinder S."/>
            <person name="Hedman E."/>
            <person name="Kallberg Y."/>
        </authorList>
    </citation>
    <scope>NUCLEOTIDE SEQUENCE [LARGE SCALE GENOMIC DNA]</scope>
</reference>
<dbReference type="GO" id="GO:0005737">
    <property type="term" value="C:cytoplasm"/>
    <property type="evidence" value="ECO:0007669"/>
    <property type="project" value="TreeGrafter"/>
</dbReference>
<evidence type="ECO:0000313" key="4">
    <source>
        <dbReference type="Proteomes" id="UP001497382"/>
    </source>
</evidence>
<dbReference type="InterPro" id="IPR045478">
    <property type="entry name" value="Exportin-5_C"/>
</dbReference>
<dbReference type="InterPro" id="IPR016024">
    <property type="entry name" value="ARM-type_fold"/>
</dbReference>
<dbReference type="SUPFAM" id="SSF48371">
    <property type="entry name" value="ARM repeat"/>
    <property type="match status" value="1"/>
</dbReference>
<dbReference type="GO" id="GO:0003723">
    <property type="term" value="F:RNA binding"/>
    <property type="evidence" value="ECO:0007669"/>
    <property type="project" value="TreeGrafter"/>
</dbReference>
<organism evidence="3 4">
    <name type="scientific">Larinioides sclopetarius</name>
    <dbReference type="NCBI Taxonomy" id="280406"/>
    <lineage>
        <taxon>Eukaryota</taxon>
        <taxon>Metazoa</taxon>
        <taxon>Ecdysozoa</taxon>
        <taxon>Arthropoda</taxon>
        <taxon>Chelicerata</taxon>
        <taxon>Arachnida</taxon>
        <taxon>Araneae</taxon>
        <taxon>Araneomorphae</taxon>
        <taxon>Entelegynae</taxon>
        <taxon>Araneoidea</taxon>
        <taxon>Araneidae</taxon>
        <taxon>Larinioides</taxon>
    </lineage>
</organism>
<evidence type="ECO:0000313" key="3">
    <source>
        <dbReference type="EMBL" id="CAL1297294.1"/>
    </source>
</evidence>
<dbReference type="GO" id="GO:0031267">
    <property type="term" value="F:small GTPase binding"/>
    <property type="evidence" value="ECO:0007669"/>
    <property type="project" value="InterPro"/>
</dbReference>
<dbReference type="InterPro" id="IPR011989">
    <property type="entry name" value="ARM-like"/>
</dbReference>
<dbReference type="Pfam" id="PF03810">
    <property type="entry name" value="IBN_N"/>
    <property type="match status" value="1"/>
</dbReference>
<dbReference type="PROSITE" id="PS50166">
    <property type="entry name" value="IMPORTIN_B_NT"/>
    <property type="match status" value="1"/>
</dbReference>
<dbReference type="GO" id="GO:0005634">
    <property type="term" value="C:nucleus"/>
    <property type="evidence" value="ECO:0007669"/>
    <property type="project" value="TreeGrafter"/>
</dbReference>
<gene>
    <name evidence="3" type="ORF">LARSCL_LOCUS20225</name>
</gene>
<dbReference type="InterPro" id="IPR045065">
    <property type="entry name" value="XPO1/5"/>
</dbReference>
<dbReference type="PANTHER" id="PTHR11223:SF3">
    <property type="entry name" value="EXPORTIN-5"/>
    <property type="match status" value="1"/>
</dbReference>
<accession>A0AAV2BN23</accession>
<dbReference type="Pfam" id="PF19273">
    <property type="entry name" value="Exportin-5"/>
    <property type="match status" value="1"/>
</dbReference>
<name>A0AAV2BN23_9ARAC</name>
<dbReference type="GO" id="GO:0005049">
    <property type="term" value="F:nuclear export signal receptor activity"/>
    <property type="evidence" value="ECO:0007669"/>
    <property type="project" value="InterPro"/>
</dbReference>
<dbReference type="AlphaFoldDB" id="A0AAV2BN23"/>
<comment type="caution">
    <text evidence="3">The sequence shown here is derived from an EMBL/GenBank/DDBJ whole genome shotgun (WGS) entry which is preliminary data.</text>
</comment>
<dbReference type="GO" id="GO:0042565">
    <property type="term" value="C:RNA nuclear export complex"/>
    <property type="evidence" value="ECO:0007669"/>
    <property type="project" value="TreeGrafter"/>
</dbReference>
<evidence type="ECO:0000256" key="1">
    <source>
        <dbReference type="ARBA" id="ARBA00009466"/>
    </source>
</evidence>
<dbReference type="Pfam" id="PF08389">
    <property type="entry name" value="Xpo1"/>
    <property type="match status" value="1"/>
</dbReference>
<dbReference type="Gene3D" id="1.25.10.10">
    <property type="entry name" value="Leucine-rich Repeat Variant"/>
    <property type="match status" value="1"/>
</dbReference>
<protein>
    <recommendedName>
        <fullName evidence="2">Importin N-terminal domain-containing protein</fullName>
    </recommendedName>
</protein>
<dbReference type="PANTHER" id="PTHR11223">
    <property type="entry name" value="EXPORTIN 1/5"/>
    <property type="match status" value="1"/>
</dbReference>
<comment type="similarity">
    <text evidence="1">Belongs to the exportin family.</text>
</comment>
<dbReference type="InterPro" id="IPR001494">
    <property type="entry name" value="Importin-beta_N"/>
</dbReference>
<dbReference type="GO" id="GO:0006611">
    <property type="term" value="P:protein export from nucleus"/>
    <property type="evidence" value="ECO:0007669"/>
    <property type="project" value="InterPro"/>
</dbReference>
<sequence length="1197" mass="136851">MDFFLDKNMESEIMKVSADVFSAVNLIMNPTTPEIERRKAHELLEHFKDTSPLCAKAGFFLIARSNPPVIRRCGFQLIENYVKLHWNNINADEKVCIKNNTMQILASGTGPVLEEVMYIKDALSRVVVELAKREWPQNWASLMEELHNICRLGDAQRELVLLIFTRLTEDIVHFQNIPEKRRKEMYAVLSSHVPNLFTFFHETLTEKSEKYIAKNQCKITDSETLTNCRIIQVTLETLSVFVDWVPILNFTEKRPLFSLLCKLLHYPDLCLHSAKCLLNILERKGKPSDRNVLLFFFEEIDIFNAINNKNVRSLDASSHLFFKEFLQCLLALASNLSTSIDQFAVGIPQNFSLYLNCVLVFTCHPSVVLSHLAQIIWLHIFRNAKLSTNECIVELVPTLLKYEAEKLIKCGYPSKDDCISCNFSLLTFDSDEEFEIEFSKSRSDILENLRNITKVYPKQTFSFGSLLLKSLVNGQDWKTVLDYPTAALNAVSCWDAIVSYMDASCGILMKNIETLEVKELVNDGLELLNLALNFICNDPVILSFALSCISSLFFFISFQPEQKLQVLEKIFSYLTCTVKTDCMDKDVMNLRRHASALLIKLCMNFPELLLPEWDYLCNKVQTLLQDDQLTSRFEKCALLESLMILSTKFYDYEKQSNFLKAALSTIDHIWTSPVILQGIGSPDTFMCLIGIDKPHDATIEGGPLNKNASDLMLGINVLKACAKRCVCPSDPVVAHKGNFIHPLSESFGCTFYRNPAAQYILLVIDKIIHIISILNELHDPVYQEKIHPSYQRILDLTDADKTSLLGIPIIENSHSKTPSDNMRFYLHNMYDSCLQILGSSVENLGIDFYTIPELPALLKGKILHKVEYMPAMKLRSLIRLFLRPFFLRCPPKAYDELMSVLAGLCPFMLQKLNAVWDRFKLKYGTCVNYEDKLTEKEEIIEDQLHRTLSREYISFLVELMNKQDTCSVNENAMESDNKEASNSHPKSITKLGIKILQTESVRPIFICTAFDSLRWLDTTTNIKAVQLSELVFNKIMEDGLIQQIQEADYLLKSVLYGVQELGEHEGNLASLLSFGVHVYENLRRCFIEIQTTLMNSVGCNQQSLRRLNEALTQNMAKAKHDKLKKEAFKSAIEKIIGKNIGQRHKKEVIKNLPPLIYFKPKKESSLLDYQLNGDLGLCNLFSPNNKDCYPSILNSQQ</sequence>
<evidence type="ECO:0000259" key="2">
    <source>
        <dbReference type="PROSITE" id="PS50166"/>
    </source>
</evidence>
<dbReference type="EMBL" id="CAXIEN010000419">
    <property type="protein sequence ID" value="CAL1297294.1"/>
    <property type="molecule type" value="Genomic_DNA"/>
</dbReference>
<dbReference type="Proteomes" id="UP001497382">
    <property type="component" value="Unassembled WGS sequence"/>
</dbReference>
<feature type="domain" description="Importin N-terminal" evidence="2">
    <location>
        <begin position="40"/>
        <end position="107"/>
    </location>
</feature>
<proteinExistence type="inferred from homology"/>